<evidence type="ECO:0000313" key="2">
    <source>
        <dbReference type="Proteomes" id="UP001596380"/>
    </source>
</evidence>
<dbReference type="EMBL" id="JBHSXS010000045">
    <property type="protein sequence ID" value="MFC6885927.1"/>
    <property type="molecule type" value="Genomic_DNA"/>
</dbReference>
<gene>
    <name evidence="1" type="ORF">ACFQKB_39635</name>
</gene>
<sequence>MPSAASARTAPGVSDSFGNTFCIGTSPPALLGRAGGFPGATAYDRA</sequence>
<keyword evidence="2" id="KW-1185">Reference proteome</keyword>
<comment type="caution">
    <text evidence="1">The sequence shown here is derived from an EMBL/GenBank/DDBJ whole genome shotgun (WGS) entry which is preliminary data.</text>
</comment>
<proteinExistence type="predicted"/>
<organism evidence="1 2">
    <name type="scientific">Actinomadura yumaensis</name>
    <dbReference type="NCBI Taxonomy" id="111807"/>
    <lineage>
        <taxon>Bacteria</taxon>
        <taxon>Bacillati</taxon>
        <taxon>Actinomycetota</taxon>
        <taxon>Actinomycetes</taxon>
        <taxon>Streptosporangiales</taxon>
        <taxon>Thermomonosporaceae</taxon>
        <taxon>Actinomadura</taxon>
    </lineage>
</organism>
<dbReference type="RefSeq" id="WP_160826502.1">
    <property type="nucleotide sequence ID" value="NZ_JBHSXS010000045.1"/>
</dbReference>
<protein>
    <submittedName>
        <fullName evidence="1">Uncharacterized protein</fullName>
    </submittedName>
</protein>
<accession>A0ABW2CWT6</accession>
<evidence type="ECO:0000313" key="1">
    <source>
        <dbReference type="EMBL" id="MFC6885927.1"/>
    </source>
</evidence>
<name>A0ABW2CWT6_9ACTN</name>
<dbReference type="Proteomes" id="UP001596380">
    <property type="component" value="Unassembled WGS sequence"/>
</dbReference>
<reference evidence="2" key="1">
    <citation type="journal article" date="2019" name="Int. J. Syst. Evol. Microbiol.">
        <title>The Global Catalogue of Microorganisms (GCM) 10K type strain sequencing project: providing services to taxonomists for standard genome sequencing and annotation.</title>
        <authorList>
            <consortium name="The Broad Institute Genomics Platform"/>
            <consortium name="The Broad Institute Genome Sequencing Center for Infectious Disease"/>
            <person name="Wu L."/>
            <person name="Ma J."/>
        </authorList>
    </citation>
    <scope>NUCLEOTIDE SEQUENCE [LARGE SCALE GENOMIC DNA]</scope>
    <source>
        <strain evidence="2">JCM 3369</strain>
    </source>
</reference>